<evidence type="ECO:0000256" key="1">
    <source>
        <dbReference type="ARBA" id="ARBA00012513"/>
    </source>
</evidence>
<organism evidence="16 17">
    <name type="scientific">Diabrotica virgifera virgifera</name>
    <name type="common">western corn rootworm</name>
    <dbReference type="NCBI Taxonomy" id="50390"/>
    <lineage>
        <taxon>Eukaryota</taxon>
        <taxon>Metazoa</taxon>
        <taxon>Ecdysozoa</taxon>
        <taxon>Arthropoda</taxon>
        <taxon>Hexapoda</taxon>
        <taxon>Insecta</taxon>
        <taxon>Pterygota</taxon>
        <taxon>Neoptera</taxon>
        <taxon>Endopterygota</taxon>
        <taxon>Coleoptera</taxon>
        <taxon>Polyphaga</taxon>
        <taxon>Cucujiformia</taxon>
        <taxon>Chrysomeloidea</taxon>
        <taxon>Chrysomelidae</taxon>
        <taxon>Galerucinae</taxon>
        <taxon>Diabroticina</taxon>
        <taxon>Diabroticites</taxon>
        <taxon>Diabrotica</taxon>
    </lineage>
</organism>
<evidence type="ECO:0000256" key="5">
    <source>
        <dbReference type="ARBA" id="ARBA00022741"/>
    </source>
</evidence>
<evidence type="ECO:0000256" key="4">
    <source>
        <dbReference type="ARBA" id="ARBA00022723"/>
    </source>
</evidence>
<evidence type="ECO:0000313" key="16">
    <source>
        <dbReference type="EnsemblMetazoa" id="XP_050518921.1"/>
    </source>
</evidence>
<feature type="domain" description="Protein kinase" evidence="15">
    <location>
        <begin position="66"/>
        <end position="230"/>
    </location>
</feature>
<keyword evidence="6" id="KW-0418">Kinase</keyword>
<dbReference type="InterPro" id="IPR008271">
    <property type="entry name" value="Ser/Thr_kinase_AS"/>
</dbReference>
<dbReference type="Pfam" id="PF00069">
    <property type="entry name" value="Pkinase"/>
    <property type="match status" value="1"/>
</dbReference>
<sequence length="230" mass="26261">MGDNKENVPTTSNTVEDPLWDALSYQMESVGLQKPTKAKPAYVNIPVTLDPNYDESKDETYLDQIFSSLVMLGEGGFGQVFKGTHNFDNRKYAIKKIKAREDAAKYAEIKHFEKVGCHPHIVKYMMAWEEEHVYILMQLSQMSLANYINLTRNVSELVYFDCIHDICVALKYLADKGIIHLDVKDDNILIHGKVFKLSDFGNILDMNEICLNVIQGNTGLFPRGWSFLEN</sequence>
<evidence type="ECO:0000313" key="17">
    <source>
        <dbReference type="Proteomes" id="UP001652700"/>
    </source>
</evidence>
<dbReference type="SUPFAM" id="SSF56112">
    <property type="entry name" value="Protein kinase-like (PK-like)"/>
    <property type="match status" value="1"/>
</dbReference>
<protein>
    <recommendedName>
        <fullName evidence="1">non-specific serine/threonine protein kinase</fullName>
        <ecNumber evidence="1">2.7.11.1</ecNumber>
    </recommendedName>
</protein>
<feature type="binding site" evidence="13">
    <location>
        <position position="96"/>
    </location>
    <ligand>
        <name>ATP</name>
        <dbReference type="ChEBI" id="CHEBI:30616"/>
    </ligand>
</feature>
<dbReference type="PANTHER" id="PTHR11042:SF183">
    <property type="entry name" value="MEMBRANE-ASSOCIATED TYROSINE- AND THREONINE-SPECIFIC CDC2-INHIBITORY KINASE"/>
    <property type="match status" value="1"/>
</dbReference>
<dbReference type="EnsemblMetazoa" id="XM_050662964.1">
    <property type="protein sequence ID" value="XP_050518921.1"/>
    <property type="gene ID" value="LOC126893024"/>
</dbReference>
<dbReference type="SMART" id="SM00220">
    <property type="entry name" value="S_TKc"/>
    <property type="match status" value="1"/>
</dbReference>
<dbReference type="PROSITE" id="PS50011">
    <property type="entry name" value="PROTEIN_KINASE_DOM"/>
    <property type="match status" value="1"/>
</dbReference>
<dbReference type="Gene3D" id="3.30.200.20">
    <property type="entry name" value="Phosphorylase Kinase, domain 1"/>
    <property type="match status" value="1"/>
</dbReference>
<dbReference type="PANTHER" id="PTHR11042">
    <property type="entry name" value="EUKARYOTIC TRANSLATION INITIATION FACTOR 2-ALPHA KINASE EIF2-ALPHA KINASE -RELATED"/>
    <property type="match status" value="1"/>
</dbReference>
<evidence type="ECO:0000256" key="8">
    <source>
        <dbReference type="ARBA" id="ARBA00022842"/>
    </source>
</evidence>
<evidence type="ECO:0000256" key="9">
    <source>
        <dbReference type="ARBA" id="ARBA00023306"/>
    </source>
</evidence>
<keyword evidence="8" id="KW-0460">Magnesium</keyword>
<evidence type="ECO:0000256" key="12">
    <source>
        <dbReference type="ARBA" id="ARBA00048679"/>
    </source>
</evidence>
<keyword evidence="3" id="KW-0808">Transferase</keyword>
<keyword evidence="9" id="KW-0131">Cell cycle</keyword>
<evidence type="ECO:0000256" key="2">
    <source>
        <dbReference type="ARBA" id="ARBA00022527"/>
    </source>
</evidence>
<dbReference type="Proteomes" id="UP001652700">
    <property type="component" value="Unplaced"/>
</dbReference>
<keyword evidence="17" id="KW-1185">Reference proteome</keyword>
<dbReference type="RefSeq" id="XP_050518921.1">
    <property type="nucleotide sequence ID" value="XM_050662964.1"/>
</dbReference>
<evidence type="ECO:0000256" key="13">
    <source>
        <dbReference type="PROSITE-ProRule" id="PRU10141"/>
    </source>
</evidence>
<dbReference type="GeneID" id="126893024"/>
<dbReference type="PROSITE" id="PS00108">
    <property type="entry name" value="PROTEIN_KINASE_ST"/>
    <property type="match status" value="1"/>
</dbReference>
<keyword evidence="4" id="KW-0479">Metal-binding</keyword>
<reference evidence="16" key="1">
    <citation type="submission" date="2025-05" db="UniProtKB">
        <authorList>
            <consortium name="EnsemblMetazoa"/>
        </authorList>
    </citation>
    <scope>IDENTIFICATION</scope>
</reference>
<keyword evidence="2 14" id="KW-0723">Serine/threonine-protein kinase</keyword>
<comment type="catalytic activity">
    <reaction evidence="12">
        <text>L-seryl-[protein] + ATP = O-phospho-L-seryl-[protein] + ADP + H(+)</text>
        <dbReference type="Rhea" id="RHEA:17989"/>
        <dbReference type="Rhea" id="RHEA-COMP:9863"/>
        <dbReference type="Rhea" id="RHEA-COMP:11604"/>
        <dbReference type="ChEBI" id="CHEBI:15378"/>
        <dbReference type="ChEBI" id="CHEBI:29999"/>
        <dbReference type="ChEBI" id="CHEBI:30616"/>
        <dbReference type="ChEBI" id="CHEBI:83421"/>
        <dbReference type="ChEBI" id="CHEBI:456216"/>
        <dbReference type="EC" id="2.7.11.1"/>
    </reaction>
</comment>
<dbReference type="PROSITE" id="PS00107">
    <property type="entry name" value="PROTEIN_KINASE_ATP"/>
    <property type="match status" value="1"/>
</dbReference>
<evidence type="ECO:0000256" key="10">
    <source>
        <dbReference type="ARBA" id="ARBA00037982"/>
    </source>
</evidence>
<evidence type="ECO:0000256" key="14">
    <source>
        <dbReference type="RuleBase" id="RU000304"/>
    </source>
</evidence>
<keyword evidence="5 13" id="KW-0547">Nucleotide-binding</keyword>
<evidence type="ECO:0000259" key="15">
    <source>
        <dbReference type="PROSITE" id="PS50011"/>
    </source>
</evidence>
<name>A0ABM5L904_DIAVI</name>
<evidence type="ECO:0000256" key="11">
    <source>
        <dbReference type="ARBA" id="ARBA00047899"/>
    </source>
</evidence>
<keyword evidence="7 13" id="KW-0067">ATP-binding</keyword>
<comment type="catalytic activity">
    <reaction evidence="11">
        <text>L-threonyl-[protein] + ATP = O-phospho-L-threonyl-[protein] + ADP + H(+)</text>
        <dbReference type="Rhea" id="RHEA:46608"/>
        <dbReference type="Rhea" id="RHEA-COMP:11060"/>
        <dbReference type="Rhea" id="RHEA-COMP:11605"/>
        <dbReference type="ChEBI" id="CHEBI:15378"/>
        <dbReference type="ChEBI" id="CHEBI:30013"/>
        <dbReference type="ChEBI" id="CHEBI:30616"/>
        <dbReference type="ChEBI" id="CHEBI:61977"/>
        <dbReference type="ChEBI" id="CHEBI:456216"/>
        <dbReference type="EC" id="2.7.11.1"/>
    </reaction>
</comment>
<dbReference type="InterPro" id="IPR017441">
    <property type="entry name" value="Protein_kinase_ATP_BS"/>
</dbReference>
<dbReference type="EC" id="2.7.11.1" evidence="1"/>
<dbReference type="InterPro" id="IPR050339">
    <property type="entry name" value="CC_SR_Kinase"/>
</dbReference>
<evidence type="ECO:0000256" key="7">
    <source>
        <dbReference type="ARBA" id="ARBA00022840"/>
    </source>
</evidence>
<evidence type="ECO:0000256" key="3">
    <source>
        <dbReference type="ARBA" id="ARBA00022679"/>
    </source>
</evidence>
<evidence type="ECO:0000256" key="6">
    <source>
        <dbReference type="ARBA" id="ARBA00022777"/>
    </source>
</evidence>
<accession>A0ABM5L904</accession>
<dbReference type="Gene3D" id="1.10.510.10">
    <property type="entry name" value="Transferase(Phosphotransferase) domain 1"/>
    <property type="match status" value="1"/>
</dbReference>
<dbReference type="InterPro" id="IPR011009">
    <property type="entry name" value="Kinase-like_dom_sf"/>
</dbReference>
<dbReference type="InterPro" id="IPR000719">
    <property type="entry name" value="Prot_kinase_dom"/>
</dbReference>
<proteinExistence type="inferred from homology"/>
<comment type="similarity">
    <text evidence="10">Belongs to the protein kinase superfamily. Ser/Thr protein kinase family. GCN2 subfamily.</text>
</comment>